<evidence type="ECO:0000256" key="1">
    <source>
        <dbReference type="ARBA" id="ARBA00006479"/>
    </source>
</evidence>
<dbReference type="PANTHER" id="PTHR18964:SF149">
    <property type="entry name" value="BIFUNCTIONAL UDP-N-ACETYLGLUCOSAMINE 2-EPIMERASE_N-ACETYLMANNOSAMINE KINASE"/>
    <property type="match status" value="1"/>
</dbReference>
<keyword evidence="3" id="KW-1185">Reference proteome</keyword>
<dbReference type="Proteomes" id="UP001501612">
    <property type="component" value="Unassembled WGS sequence"/>
</dbReference>
<dbReference type="Pfam" id="PF00480">
    <property type="entry name" value="ROK"/>
    <property type="match status" value="1"/>
</dbReference>
<dbReference type="InterPro" id="IPR036390">
    <property type="entry name" value="WH_DNA-bd_sf"/>
</dbReference>
<dbReference type="InterPro" id="IPR000600">
    <property type="entry name" value="ROK"/>
</dbReference>
<gene>
    <name evidence="2" type="ORF">GCM10009737_30590</name>
</gene>
<dbReference type="InterPro" id="IPR036388">
    <property type="entry name" value="WH-like_DNA-bd_sf"/>
</dbReference>
<evidence type="ECO:0000313" key="2">
    <source>
        <dbReference type="EMBL" id="GAA1926609.1"/>
    </source>
</evidence>
<organism evidence="2 3">
    <name type="scientific">Nocardioides lentus</name>
    <dbReference type="NCBI Taxonomy" id="338077"/>
    <lineage>
        <taxon>Bacteria</taxon>
        <taxon>Bacillati</taxon>
        <taxon>Actinomycetota</taxon>
        <taxon>Actinomycetes</taxon>
        <taxon>Propionibacteriales</taxon>
        <taxon>Nocardioidaceae</taxon>
        <taxon>Nocardioides</taxon>
    </lineage>
</organism>
<protein>
    <submittedName>
        <fullName evidence="2">ROK family transcriptional regulator</fullName>
    </submittedName>
</protein>
<accession>A0ABN2PRK4</accession>
<comment type="caution">
    <text evidence="2">The sequence shown here is derived from an EMBL/GenBank/DDBJ whole genome shotgun (WGS) entry which is preliminary data.</text>
</comment>
<name>A0ABN2PRK4_9ACTN</name>
<evidence type="ECO:0000313" key="3">
    <source>
        <dbReference type="Proteomes" id="UP001501612"/>
    </source>
</evidence>
<reference evidence="2 3" key="1">
    <citation type="journal article" date="2019" name="Int. J. Syst. Evol. Microbiol.">
        <title>The Global Catalogue of Microorganisms (GCM) 10K type strain sequencing project: providing services to taxonomists for standard genome sequencing and annotation.</title>
        <authorList>
            <consortium name="The Broad Institute Genomics Platform"/>
            <consortium name="The Broad Institute Genome Sequencing Center for Infectious Disease"/>
            <person name="Wu L."/>
            <person name="Ma J."/>
        </authorList>
    </citation>
    <scope>NUCLEOTIDE SEQUENCE [LARGE SCALE GENOMIC DNA]</scope>
    <source>
        <strain evidence="2 3">JCM 14046</strain>
    </source>
</reference>
<comment type="similarity">
    <text evidence="1">Belongs to the ROK (NagC/XylR) family.</text>
</comment>
<dbReference type="Gene3D" id="1.10.10.10">
    <property type="entry name" value="Winged helix-like DNA-binding domain superfamily/Winged helix DNA-binding domain"/>
    <property type="match status" value="1"/>
</dbReference>
<proteinExistence type="inferred from homology"/>
<dbReference type="EMBL" id="BAAAMY010000007">
    <property type="protein sequence ID" value="GAA1926609.1"/>
    <property type="molecule type" value="Genomic_DNA"/>
</dbReference>
<sequence length="405" mass="40616">MVTSPRLGTGANQEAIRRHNLSTMLRHVHLAGPTSRAELTTAMGLNRSTIGGLAGELAELGLTTTAPASTGARQGAGRPSQSVAAADDGPFVVAVDLGVDRIIVARIGLAGLVHERAEEPVGGDREAWRVAADIAALVRRVADGAPSGAPMVGIGIAVPGLVRRRDGLVRLAPNLGWVDVSPGPMVLAALGVDVPVVIGNDADLGALAEHHRGVGVAIEDLVYVSGHVGVGAGVVAGGVPLAGAGGYAGEIGHLRLTAGGGECHCGNHGCFETAVGASAIAETVGCPPERLAGLEAVLEAFDTAPPGLGAIGREVGEGLAGIVNAFNPRMVVMGGYFRFLYRLVPGDVTAGLDSATLPAPRESVTLCLPGLGSDSVLLGAAELALEPLLADPVGVLRAPRLSPTA</sequence>
<dbReference type="RefSeq" id="WP_344008453.1">
    <property type="nucleotide sequence ID" value="NZ_BAAAMY010000007.1"/>
</dbReference>
<dbReference type="InterPro" id="IPR043129">
    <property type="entry name" value="ATPase_NBD"/>
</dbReference>
<dbReference type="SUPFAM" id="SSF53067">
    <property type="entry name" value="Actin-like ATPase domain"/>
    <property type="match status" value="1"/>
</dbReference>
<dbReference type="Gene3D" id="3.30.420.40">
    <property type="match status" value="2"/>
</dbReference>
<dbReference type="PANTHER" id="PTHR18964">
    <property type="entry name" value="ROK (REPRESSOR, ORF, KINASE) FAMILY"/>
    <property type="match status" value="1"/>
</dbReference>
<dbReference type="SUPFAM" id="SSF46785">
    <property type="entry name" value="Winged helix' DNA-binding domain"/>
    <property type="match status" value="1"/>
</dbReference>